<dbReference type="RefSeq" id="WP_231647295.1">
    <property type="nucleotide sequence ID" value="NZ_BDCX01000005.1"/>
</dbReference>
<name>A0A161LGV6_9ACTN</name>
<dbReference type="EMBL" id="BDCX01000005">
    <property type="protein sequence ID" value="GAT66704.1"/>
    <property type="molecule type" value="Genomic_DNA"/>
</dbReference>
<evidence type="ECO:0000313" key="1">
    <source>
        <dbReference type="EMBL" id="GAT66704.1"/>
    </source>
</evidence>
<dbReference type="AlphaFoldDB" id="A0A161LGV6"/>
<comment type="caution">
    <text evidence="1">The sequence shown here is derived from an EMBL/GenBank/DDBJ whole genome shotgun (WGS) entry which is preliminary data.</text>
</comment>
<protein>
    <submittedName>
        <fullName evidence="1">Cytoplasmic protein</fullName>
    </submittedName>
</protein>
<organism evidence="1 2">
    <name type="scientific">Planomonospora sphaerica</name>
    <dbReference type="NCBI Taxonomy" id="161355"/>
    <lineage>
        <taxon>Bacteria</taxon>
        <taxon>Bacillati</taxon>
        <taxon>Actinomycetota</taxon>
        <taxon>Actinomycetes</taxon>
        <taxon>Streptosporangiales</taxon>
        <taxon>Streptosporangiaceae</taxon>
        <taxon>Planomonospora</taxon>
    </lineage>
</organism>
<dbReference type="STRING" id="161355.PS9374_02354"/>
<proteinExistence type="predicted"/>
<evidence type="ECO:0000313" key="2">
    <source>
        <dbReference type="Proteomes" id="UP000077701"/>
    </source>
</evidence>
<dbReference type="Proteomes" id="UP000077701">
    <property type="component" value="Unassembled WGS sequence"/>
</dbReference>
<sequence length="734" mass="79110">MDALENLPPEDPTPESLALEGLVITRRLRVPLGAPADAVPGWGETAARQLDAALLSVGFTCSPALLARLAGLPGQEVVDLGVRVLAAVRRLAGDHVRHNAYFIDFPANVPDTVEFWAGLLREALLDPVTALDPASARVRPSTIDLLSLPGYGRYRHTYAELLAAHAELVPLAGDRVTVLEAGGSLESEARDLYFSLAGSQAPLAAEDLAALRSLASFCAEQPEDVPVRENRAVVNEVRLAAGLPLLVDTVTDVLRLACGASGGDVTLAAPTRFRSFRRAERRALLAALDGLPPASHGDVTRHREQWKRLGERLHPHEFPRFPRAVQVFEAARGVRKVAGLGSQVEAALSAGRTADAVRLLENAPGALLPRLDHLLRTGSSASAVLDTAERSAGRASGRVLLSLREHLQNRLAPAAGRVFVNRYGRAWTTPDGRAPLGEETLGRLLAILDEEITRRLPDPGELIVDPDVLDVALPLSGKAVAPGLGMLPRGSLSRVDGELLRFFVHWRQAGQRTDYDLSALMLDAAYGDPEQVSWTNYASDFARYSGDLTDAADGASEFIDVRLAEATRPIIIPAVNIYSGEPFDEAAEAFFGFMTRDAEQEGRPFEPRTVRMKSDLRGSGQVALPLVFLRGDDGAWRVKWLHLYLKGHPRFNQVEGNRVTTSLLVRSIVERDHLRVRHLADLLRAKATAPVTTAATAIATATGRATYIGLEAPAGLPPGARVYTAATLHELIPA</sequence>
<accession>A0A161LGV6</accession>
<keyword evidence="2" id="KW-1185">Reference proteome</keyword>
<dbReference type="Gene3D" id="2.60.60.30">
    <property type="entry name" value="sav2460 like domains"/>
    <property type="match status" value="1"/>
</dbReference>
<gene>
    <name evidence="1" type="ORF">PS9374_02354</name>
</gene>
<reference evidence="2" key="2">
    <citation type="submission" date="2016-04" db="EMBL/GenBank/DDBJ databases">
        <title>Planomonospora sphaerica JCM9374 whole genome shotgun sequence.</title>
        <authorList>
            <person name="Suzuki T."/>
            <person name="Dohra H."/>
            <person name="Kodani S."/>
        </authorList>
    </citation>
    <scope>NUCLEOTIDE SEQUENCE [LARGE SCALE GENOMIC DNA]</scope>
    <source>
        <strain evidence="2">JCM 9374</strain>
    </source>
</reference>
<reference evidence="1 2" key="1">
    <citation type="journal article" date="2016" name="Genome Announc.">
        <title>Draft Genome Sequence of Planomonospora sphaerica JCM9374, a Rare Actinomycete.</title>
        <authorList>
            <person name="Dohra H."/>
            <person name="Suzuki T."/>
            <person name="Inoue Y."/>
            <person name="Kodani S."/>
        </authorList>
    </citation>
    <scope>NUCLEOTIDE SEQUENCE [LARGE SCALE GENOMIC DNA]</scope>
    <source>
        <strain evidence="1 2">JCM 9374</strain>
    </source>
</reference>